<dbReference type="OMA" id="PNTSECK"/>
<dbReference type="OrthoDB" id="2588098at2759"/>
<accession>A0A9Q8PIC1</accession>
<dbReference type="Proteomes" id="UP000756132">
    <property type="component" value="Chromosome 10"/>
</dbReference>
<evidence type="ECO:0008006" key="3">
    <source>
        <dbReference type="Google" id="ProtNLM"/>
    </source>
</evidence>
<protein>
    <recommendedName>
        <fullName evidence="3">F-box domain-containing protein</fullName>
    </recommendedName>
</protein>
<gene>
    <name evidence="1" type="ORF">CLAFUR5_11756</name>
</gene>
<name>A0A9Q8PIC1_PASFU</name>
<dbReference type="EMBL" id="CP090172">
    <property type="protein sequence ID" value="UJO22940.1"/>
    <property type="molecule type" value="Genomic_DNA"/>
</dbReference>
<reference evidence="1" key="1">
    <citation type="submission" date="2021-12" db="EMBL/GenBank/DDBJ databases">
        <authorList>
            <person name="Zaccaron A."/>
            <person name="Stergiopoulos I."/>
        </authorList>
    </citation>
    <scope>NUCLEOTIDE SEQUENCE</scope>
    <source>
        <strain evidence="1">Race5_Kim</strain>
    </source>
</reference>
<organism evidence="1 2">
    <name type="scientific">Passalora fulva</name>
    <name type="common">Tomato leaf mold</name>
    <name type="synonym">Cladosporium fulvum</name>
    <dbReference type="NCBI Taxonomy" id="5499"/>
    <lineage>
        <taxon>Eukaryota</taxon>
        <taxon>Fungi</taxon>
        <taxon>Dikarya</taxon>
        <taxon>Ascomycota</taxon>
        <taxon>Pezizomycotina</taxon>
        <taxon>Dothideomycetes</taxon>
        <taxon>Dothideomycetidae</taxon>
        <taxon>Mycosphaerellales</taxon>
        <taxon>Mycosphaerellaceae</taxon>
        <taxon>Fulvia</taxon>
    </lineage>
</organism>
<keyword evidence="2" id="KW-1185">Reference proteome</keyword>
<dbReference type="AlphaFoldDB" id="A0A9Q8PIC1"/>
<sequence>MCPPGVDQTERSLQQWALLTPRLEQIINLPYPRGYSERKIHSPASYVSNSWSFSAFQMLSGVAVDRYIPECLATARIATQLSLVESLPAELLMSILEHDLAREDIMAVGLCSSTLWTHVLNHIARDLRDTVSNWAGTPLICAGTYLKDLPPALQEFVPGYAEQQRVYLDRTLNRRKGMPMLRNKMPPARRYNWDARSSFEHVPDRQHAVHSWMMIFCHVCNEEEPMKTALTSSLRRALRWRQHDQGGAWLLRNLTSKEFVALDVKDDGVHHIEATVKAEAWLSLDRALLQRICWSRFSPDLFEDQCEDEREVQERCHRGVWAGHCFDVVREAKVSTEEWIDVREVLIEEAKAAQAPKIELDSTEDEEGEE</sequence>
<proteinExistence type="predicted"/>
<dbReference type="KEGG" id="ffu:CLAFUR5_11756"/>
<dbReference type="RefSeq" id="XP_047767306.1">
    <property type="nucleotide sequence ID" value="XM_047910904.1"/>
</dbReference>
<reference evidence="1" key="2">
    <citation type="journal article" date="2022" name="Microb. Genom.">
        <title>A chromosome-scale genome assembly of the tomato pathogen Cladosporium fulvum reveals a compartmentalized genome architecture and the presence of a dispensable chromosome.</title>
        <authorList>
            <person name="Zaccaron A.Z."/>
            <person name="Chen L.H."/>
            <person name="Samaras A."/>
            <person name="Stergiopoulos I."/>
        </authorList>
    </citation>
    <scope>NUCLEOTIDE SEQUENCE</scope>
    <source>
        <strain evidence="1">Race5_Kim</strain>
    </source>
</reference>
<evidence type="ECO:0000313" key="2">
    <source>
        <dbReference type="Proteomes" id="UP000756132"/>
    </source>
</evidence>
<dbReference type="GeneID" id="71991634"/>
<evidence type="ECO:0000313" key="1">
    <source>
        <dbReference type="EMBL" id="UJO22940.1"/>
    </source>
</evidence>